<sequence length="141" mass="16589">MDNIPTNTELNWEFVEPLNENAFHLLEERLKIGFSDAFKDFIKRSNYGFSQWRYFMVGNESYTFKHVLNFNLEGKGLLIDFMQSLKEWLEPEEIVFANDGYGGYYLWNTTTDVVLFLDTDDGSKKALLNLNMFLKKLESRG</sequence>
<reference evidence="2 3" key="1">
    <citation type="submission" date="2018-10" db="EMBL/GenBank/DDBJ databases">
        <title>Genetic determinants and prediction of antibiotic resistance phenotypes in Helicobacter pylori.</title>
        <authorList>
            <person name="Wagner K."/>
        </authorList>
    </citation>
    <scope>NUCLEOTIDE SEQUENCE [LARGE SCALE GENOMIC DNA]</scope>
    <source>
        <strain evidence="2 3">ZH15</strain>
    </source>
</reference>
<feature type="domain" description="Knr4/Smi1-like" evidence="1">
    <location>
        <begin position="17"/>
        <end position="136"/>
    </location>
</feature>
<protein>
    <submittedName>
        <fullName evidence="2">SMI1/KNR4 family protein</fullName>
    </submittedName>
</protein>
<organism evidence="2 3">
    <name type="scientific">Helicobacter pylori</name>
    <name type="common">Campylobacter pylori</name>
    <dbReference type="NCBI Taxonomy" id="210"/>
    <lineage>
        <taxon>Bacteria</taxon>
        <taxon>Pseudomonadati</taxon>
        <taxon>Campylobacterota</taxon>
        <taxon>Epsilonproteobacteria</taxon>
        <taxon>Campylobacterales</taxon>
        <taxon>Helicobacteraceae</taxon>
        <taxon>Helicobacter</taxon>
    </lineage>
</organism>
<dbReference type="SMART" id="SM00860">
    <property type="entry name" value="SMI1_KNR4"/>
    <property type="match status" value="1"/>
</dbReference>
<dbReference type="SUPFAM" id="SSF160631">
    <property type="entry name" value="SMI1/KNR4-like"/>
    <property type="match status" value="1"/>
</dbReference>
<dbReference type="EMBL" id="RJEO01000006">
    <property type="protein sequence ID" value="RVY29515.1"/>
    <property type="molecule type" value="Genomic_DNA"/>
</dbReference>
<dbReference type="InterPro" id="IPR018958">
    <property type="entry name" value="Knr4/Smi1-like_dom"/>
</dbReference>
<evidence type="ECO:0000313" key="2">
    <source>
        <dbReference type="EMBL" id="RVY29515.1"/>
    </source>
</evidence>
<name>A0A438PVG5_HELPX</name>
<dbReference type="Pfam" id="PF14568">
    <property type="entry name" value="SUKH_6"/>
    <property type="match status" value="1"/>
</dbReference>
<comment type="caution">
    <text evidence="2">The sequence shown here is derived from an EMBL/GenBank/DDBJ whole genome shotgun (WGS) entry which is preliminary data.</text>
</comment>
<accession>A0A438PVG5</accession>
<dbReference type="RefSeq" id="WP_127923395.1">
    <property type="nucleotide sequence ID" value="NZ_RJEO01000006.1"/>
</dbReference>
<evidence type="ECO:0000259" key="1">
    <source>
        <dbReference type="SMART" id="SM00860"/>
    </source>
</evidence>
<evidence type="ECO:0000313" key="3">
    <source>
        <dbReference type="Proteomes" id="UP000288766"/>
    </source>
</evidence>
<dbReference type="Proteomes" id="UP000288766">
    <property type="component" value="Unassembled WGS sequence"/>
</dbReference>
<dbReference type="InterPro" id="IPR037883">
    <property type="entry name" value="Knr4/Smi1-like_sf"/>
</dbReference>
<proteinExistence type="predicted"/>
<dbReference type="Gene3D" id="3.40.1580.10">
    <property type="entry name" value="SMI1/KNR4-like"/>
    <property type="match status" value="1"/>
</dbReference>
<gene>
    <name evidence="2" type="ORF">ECC12_03365</name>
</gene>
<dbReference type="AlphaFoldDB" id="A0A438PVG5"/>